<dbReference type="EMBL" id="BPVZ01000005">
    <property type="protein sequence ID" value="GKU92059.1"/>
    <property type="molecule type" value="Genomic_DNA"/>
</dbReference>
<keyword evidence="2" id="KW-1185">Reference proteome</keyword>
<evidence type="ECO:0000313" key="1">
    <source>
        <dbReference type="EMBL" id="GKU92059.1"/>
    </source>
</evidence>
<evidence type="ECO:0000313" key="2">
    <source>
        <dbReference type="Proteomes" id="UP001054252"/>
    </source>
</evidence>
<protein>
    <submittedName>
        <fullName evidence="1">Uncharacterized protein</fullName>
    </submittedName>
</protein>
<accession>A0AAV5I1D2</accession>
<gene>
    <name evidence="1" type="ORF">SLEP1_g5837</name>
</gene>
<sequence length="38" mass="4306">MKRFSTFQLSNLFSSTVPSFTDLHPAVFTHCHRPSPAI</sequence>
<name>A0AAV5I1D2_9ROSI</name>
<dbReference type="AlphaFoldDB" id="A0AAV5I1D2"/>
<dbReference type="Proteomes" id="UP001054252">
    <property type="component" value="Unassembled WGS sequence"/>
</dbReference>
<comment type="caution">
    <text evidence="1">The sequence shown here is derived from an EMBL/GenBank/DDBJ whole genome shotgun (WGS) entry which is preliminary data.</text>
</comment>
<reference evidence="1 2" key="1">
    <citation type="journal article" date="2021" name="Commun. Biol.">
        <title>The genome of Shorea leprosula (Dipterocarpaceae) highlights the ecological relevance of drought in aseasonal tropical rainforests.</title>
        <authorList>
            <person name="Ng K.K.S."/>
            <person name="Kobayashi M.J."/>
            <person name="Fawcett J.A."/>
            <person name="Hatakeyama M."/>
            <person name="Paape T."/>
            <person name="Ng C.H."/>
            <person name="Ang C.C."/>
            <person name="Tnah L.H."/>
            <person name="Lee C.T."/>
            <person name="Nishiyama T."/>
            <person name="Sese J."/>
            <person name="O'Brien M.J."/>
            <person name="Copetti D."/>
            <person name="Mohd Noor M.I."/>
            <person name="Ong R.C."/>
            <person name="Putra M."/>
            <person name="Sireger I.Z."/>
            <person name="Indrioko S."/>
            <person name="Kosugi Y."/>
            <person name="Izuno A."/>
            <person name="Isagi Y."/>
            <person name="Lee S.L."/>
            <person name="Shimizu K.K."/>
        </authorList>
    </citation>
    <scope>NUCLEOTIDE SEQUENCE [LARGE SCALE GENOMIC DNA]</scope>
    <source>
        <strain evidence="1">214</strain>
    </source>
</reference>
<proteinExistence type="predicted"/>
<organism evidence="1 2">
    <name type="scientific">Rubroshorea leprosula</name>
    <dbReference type="NCBI Taxonomy" id="152421"/>
    <lineage>
        <taxon>Eukaryota</taxon>
        <taxon>Viridiplantae</taxon>
        <taxon>Streptophyta</taxon>
        <taxon>Embryophyta</taxon>
        <taxon>Tracheophyta</taxon>
        <taxon>Spermatophyta</taxon>
        <taxon>Magnoliopsida</taxon>
        <taxon>eudicotyledons</taxon>
        <taxon>Gunneridae</taxon>
        <taxon>Pentapetalae</taxon>
        <taxon>rosids</taxon>
        <taxon>malvids</taxon>
        <taxon>Malvales</taxon>
        <taxon>Dipterocarpaceae</taxon>
        <taxon>Rubroshorea</taxon>
    </lineage>
</organism>